<dbReference type="PANTHER" id="PTHR33070">
    <property type="entry name" value="OS06G0725500 PROTEIN"/>
    <property type="match status" value="1"/>
</dbReference>
<evidence type="ECO:0000313" key="2">
    <source>
        <dbReference type="Proteomes" id="UP001567538"/>
    </source>
</evidence>
<protein>
    <submittedName>
        <fullName evidence="1">Uncharacterized protein</fullName>
    </submittedName>
</protein>
<dbReference type="Proteomes" id="UP001567538">
    <property type="component" value="Unassembled WGS sequence"/>
</dbReference>
<keyword evidence="2" id="KW-1185">Reference proteome</keyword>
<organism evidence="1 2">
    <name type="scientific">Salvia divinorum</name>
    <name type="common">Maria pastora</name>
    <name type="synonym">Diviner's sage</name>
    <dbReference type="NCBI Taxonomy" id="28513"/>
    <lineage>
        <taxon>Eukaryota</taxon>
        <taxon>Viridiplantae</taxon>
        <taxon>Streptophyta</taxon>
        <taxon>Embryophyta</taxon>
        <taxon>Tracheophyta</taxon>
        <taxon>Spermatophyta</taxon>
        <taxon>Magnoliopsida</taxon>
        <taxon>eudicotyledons</taxon>
        <taxon>Gunneridae</taxon>
        <taxon>Pentapetalae</taxon>
        <taxon>asterids</taxon>
        <taxon>lamiids</taxon>
        <taxon>Lamiales</taxon>
        <taxon>Lamiaceae</taxon>
        <taxon>Nepetoideae</taxon>
        <taxon>Mentheae</taxon>
        <taxon>Salviinae</taxon>
        <taxon>Salvia</taxon>
        <taxon>Salvia subgen. Calosphace</taxon>
    </lineage>
</organism>
<proteinExistence type="predicted"/>
<reference evidence="1 2" key="1">
    <citation type="submission" date="2024-06" db="EMBL/GenBank/DDBJ databases">
        <title>A chromosome level genome sequence of Diviner's sage (Salvia divinorum).</title>
        <authorList>
            <person name="Ford S.A."/>
            <person name="Ro D.-K."/>
            <person name="Ness R.W."/>
            <person name="Phillips M.A."/>
        </authorList>
    </citation>
    <scope>NUCLEOTIDE SEQUENCE [LARGE SCALE GENOMIC DNA]</scope>
    <source>
        <strain evidence="1">SAF-2024a</strain>
        <tissue evidence="1">Leaf</tissue>
    </source>
</reference>
<sequence>MAISQTKFRSISLPSRLDQARSKSLESEFERLRCGSASSESVQSGLVALAQLYNSFEEFSQKSRVHEKSVEESLSQSVDLLDACSAVRDLLQMMRESVRALRSAVRRKGADSAVQNDVAAYFSSRKKMQKTVAKTLRSLRKSESAIVRSGSGHSVNAEGDFGFFFKQLAGVTITNLRRVLMFLSYAAVRPGGWSLVSNLVAAKSGKGSGAVSEVEDLDLGLQGKMKSDVQKKLQIVDEIVEEFEGGFERLFRQLIQSRVTLLNILTDQ</sequence>
<accession>A0ABD1GIR0</accession>
<dbReference type="EMBL" id="JBEAFC010000008">
    <property type="protein sequence ID" value="KAL1542846.1"/>
    <property type="molecule type" value="Genomic_DNA"/>
</dbReference>
<gene>
    <name evidence="1" type="ORF">AAHA92_19883</name>
</gene>
<evidence type="ECO:0000313" key="1">
    <source>
        <dbReference type="EMBL" id="KAL1542846.1"/>
    </source>
</evidence>
<dbReference type="Pfam" id="PF03087">
    <property type="entry name" value="BPS1"/>
    <property type="match status" value="1"/>
</dbReference>
<dbReference type="AlphaFoldDB" id="A0ABD1GIR0"/>
<dbReference type="InterPro" id="IPR004320">
    <property type="entry name" value="BPS1_pln"/>
</dbReference>
<comment type="caution">
    <text evidence="1">The sequence shown here is derived from an EMBL/GenBank/DDBJ whole genome shotgun (WGS) entry which is preliminary data.</text>
</comment>
<dbReference type="PANTHER" id="PTHR33070:SF120">
    <property type="entry name" value="EXPRESSED PROTEIN"/>
    <property type="match status" value="1"/>
</dbReference>
<name>A0ABD1GIR0_SALDI</name>